<dbReference type="STRING" id="441103.TRN7648_00276"/>
<accession>A0A0N7LYK6</accession>
<name>A0A0N7LYK6_9RHOB</name>
<organism evidence="1 2">
    <name type="scientific">Tropicibacter naphthalenivorans</name>
    <dbReference type="NCBI Taxonomy" id="441103"/>
    <lineage>
        <taxon>Bacteria</taxon>
        <taxon>Pseudomonadati</taxon>
        <taxon>Pseudomonadota</taxon>
        <taxon>Alphaproteobacteria</taxon>
        <taxon>Rhodobacterales</taxon>
        <taxon>Roseobacteraceae</taxon>
        <taxon>Tropicibacter</taxon>
    </lineage>
</organism>
<dbReference type="EMBL" id="CYSE01000001">
    <property type="protein sequence ID" value="CUH75129.1"/>
    <property type="molecule type" value="Genomic_DNA"/>
</dbReference>
<proteinExistence type="predicted"/>
<dbReference type="OrthoDB" id="7867799at2"/>
<protein>
    <recommendedName>
        <fullName evidence="3">DUF1127 domain-containing protein</fullName>
    </recommendedName>
</protein>
<keyword evidence="2" id="KW-1185">Reference proteome</keyword>
<evidence type="ECO:0000313" key="2">
    <source>
        <dbReference type="Proteomes" id="UP000054935"/>
    </source>
</evidence>
<evidence type="ECO:0000313" key="1">
    <source>
        <dbReference type="EMBL" id="CUH75129.1"/>
    </source>
</evidence>
<sequence>MANVHTAIAPIGNPIAHFFEWVFQGLVRIGEANSRMQKVERLQALSDDQLAKMGLKRENIVQHVFGDIMYV</sequence>
<gene>
    <name evidence="1" type="ORF">TRN7648_00276</name>
</gene>
<dbReference type="Proteomes" id="UP000054935">
    <property type="component" value="Unassembled WGS sequence"/>
</dbReference>
<dbReference type="RefSeq" id="WP_058245846.1">
    <property type="nucleotide sequence ID" value="NZ_CYSE01000001.1"/>
</dbReference>
<evidence type="ECO:0008006" key="3">
    <source>
        <dbReference type="Google" id="ProtNLM"/>
    </source>
</evidence>
<dbReference type="AlphaFoldDB" id="A0A0N7LYK6"/>
<reference evidence="1 2" key="1">
    <citation type="submission" date="2015-09" db="EMBL/GenBank/DDBJ databases">
        <authorList>
            <consortium name="Swine Surveillance"/>
        </authorList>
    </citation>
    <scope>NUCLEOTIDE SEQUENCE [LARGE SCALE GENOMIC DNA]</scope>
    <source>
        <strain evidence="1 2">CECT 7648</strain>
    </source>
</reference>